<accession>A0A482IUC2</accession>
<protein>
    <submittedName>
        <fullName evidence="1">Uncharacterized protein</fullName>
    </submittedName>
</protein>
<proteinExistence type="predicted"/>
<dbReference type="Proteomes" id="UP000253772">
    <property type="component" value="Chromosome c1"/>
</dbReference>
<organism evidence="1 2">
    <name type="scientific">Cupriavidus metallidurans</name>
    <dbReference type="NCBI Taxonomy" id="119219"/>
    <lineage>
        <taxon>Bacteria</taxon>
        <taxon>Pseudomonadati</taxon>
        <taxon>Pseudomonadota</taxon>
        <taxon>Betaproteobacteria</taxon>
        <taxon>Burkholderiales</taxon>
        <taxon>Burkholderiaceae</taxon>
        <taxon>Cupriavidus</taxon>
    </lineage>
</organism>
<dbReference type="AlphaFoldDB" id="A0A482IUC2"/>
<reference evidence="1 2" key="1">
    <citation type="submission" date="2019-03" db="EMBL/GenBank/DDBJ databases">
        <title>Comparative insights into the high quality Complete genome sequence of highly metal resistant Cupriavidus metallidurans strain BS1 isolated from a gold-copper mine.</title>
        <authorList>
            <person name="Mazhar H.S."/>
            <person name="Rensing C."/>
        </authorList>
    </citation>
    <scope>NUCLEOTIDE SEQUENCE [LARGE SCALE GENOMIC DNA]</scope>
    <source>
        <strain evidence="1 2">BS1</strain>
    </source>
</reference>
<sequence>MNNYFAPGDTAYIVRSGMPEYINRTVTVLGVGEGKETWKVQAPDDWAFPNGLRVVDLSDTHLSARPK</sequence>
<name>A0A482IUC2_9BURK</name>
<evidence type="ECO:0000313" key="1">
    <source>
        <dbReference type="EMBL" id="QBP10440.1"/>
    </source>
</evidence>
<evidence type="ECO:0000313" key="2">
    <source>
        <dbReference type="Proteomes" id="UP000253772"/>
    </source>
</evidence>
<gene>
    <name evidence="1" type="ORF">DDF84_012090</name>
</gene>
<dbReference type="EMBL" id="CP037900">
    <property type="protein sequence ID" value="QBP10440.1"/>
    <property type="molecule type" value="Genomic_DNA"/>
</dbReference>
<dbReference type="RefSeq" id="WP_133258053.1">
    <property type="nucleotide sequence ID" value="NZ_CP037900.1"/>
</dbReference>